<dbReference type="EMBL" id="CP093326">
    <property type="protein sequence ID" value="UNK46464.1"/>
    <property type="molecule type" value="Genomic_DNA"/>
</dbReference>
<dbReference type="Gene3D" id="3.40.50.880">
    <property type="match status" value="1"/>
</dbReference>
<keyword evidence="2" id="KW-1185">Reference proteome</keyword>
<evidence type="ECO:0000313" key="1">
    <source>
        <dbReference type="EMBL" id="UNK46464.1"/>
    </source>
</evidence>
<dbReference type="PANTHER" id="PTHR43235">
    <property type="entry name" value="GLUTAMINE AMIDOTRANSFERASE PB2B2.05-RELATED"/>
    <property type="match status" value="1"/>
</dbReference>
<dbReference type="PROSITE" id="PS51273">
    <property type="entry name" value="GATASE_TYPE_1"/>
    <property type="match status" value="1"/>
</dbReference>
<proteinExistence type="predicted"/>
<dbReference type="InterPro" id="IPR011697">
    <property type="entry name" value="Peptidase_C26"/>
</dbReference>
<dbReference type="Pfam" id="PF07722">
    <property type="entry name" value="Peptidase_C26"/>
    <property type="match status" value="1"/>
</dbReference>
<accession>A0ABY3W7Z7</accession>
<dbReference type="GO" id="GO:0016787">
    <property type="term" value="F:hydrolase activity"/>
    <property type="evidence" value="ECO:0007669"/>
    <property type="project" value="UniProtKB-KW"/>
</dbReference>
<dbReference type="InterPro" id="IPR029062">
    <property type="entry name" value="Class_I_gatase-like"/>
</dbReference>
<reference evidence="1 2" key="1">
    <citation type="submission" date="2022-03" db="EMBL/GenBank/DDBJ databases">
        <title>Isotopic signatures of nitrous oxide derived from detoxification processes.</title>
        <authorList>
            <person name="Behrendt U."/>
            <person name="Buchen C."/>
            <person name="Well R."/>
            <person name="Ulrich A."/>
            <person name="Rohe L."/>
            <person name="Kolb S."/>
            <person name="Schloter M."/>
            <person name="Horn M.A."/>
            <person name="Augustin J."/>
        </authorList>
    </citation>
    <scope>NUCLEOTIDE SEQUENCE [LARGE SCALE GENOMIC DNA]</scope>
    <source>
        <strain evidence="1 2">S4-C24</strain>
    </source>
</reference>
<dbReference type="Proteomes" id="UP000829069">
    <property type="component" value="Chromosome"/>
</dbReference>
<keyword evidence="1" id="KW-0378">Hydrolase</keyword>
<dbReference type="InterPro" id="IPR044668">
    <property type="entry name" value="PuuD-like"/>
</dbReference>
<dbReference type="PANTHER" id="PTHR43235:SF1">
    <property type="entry name" value="GLUTAMINE AMIDOTRANSFERASE PB2B2.05-RELATED"/>
    <property type="match status" value="1"/>
</dbReference>
<organism evidence="1 2">
    <name type="scientific">Arthrobacter sulfonylureivorans</name>
    <dbReference type="NCBI Taxonomy" id="2486855"/>
    <lineage>
        <taxon>Bacteria</taxon>
        <taxon>Bacillati</taxon>
        <taxon>Actinomycetota</taxon>
        <taxon>Actinomycetes</taxon>
        <taxon>Micrococcales</taxon>
        <taxon>Micrococcaceae</taxon>
        <taxon>Arthrobacter</taxon>
    </lineage>
</organism>
<evidence type="ECO:0000313" key="2">
    <source>
        <dbReference type="Proteomes" id="UP000829069"/>
    </source>
</evidence>
<dbReference type="RefSeq" id="WP_241914484.1">
    <property type="nucleotide sequence ID" value="NZ_CP093326.1"/>
</dbReference>
<protein>
    <submittedName>
        <fullName evidence="1">Gamma-glutamyl-gamma-aminobutyrate hydrolase family protein</fullName>
    </submittedName>
</protein>
<name>A0ABY3W7Z7_9MICC</name>
<sequence>MSRPLDDDGGGRPRIAVSYARDAPSHPAWFSTHLADLAQRAAVGLSSAGAEPIVLNSASGHVFSALDYDGVVILGGGDVDPARYGGDTDEPTVHCVDTGADEAEIDLVNGAIENGRPVLGICRGLQLINVAFAGSLIEDLGPDSPHKIHQSQPPMANHPVHIARDSLLASALGTDSIPVQSGHHQAVRRLGDRLRVVATAADGVVEAVELARPDEGWLLAVQWHPEEPGSPDGQLQALLKPFVEACRQTPLGMDG</sequence>
<dbReference type="SUPFAM" id="SSF52317">
    <property type="entry name" value="Class I glutamine amidotransferase-like"/>
    <property type="match status" value="1"/>
</dbReference>
<gene>
    <name evidence="1" type="ORF">MNQ99_03585</name>
</gene>